<dbReference type="InterPro" id="IPR000834">
    <property type="entry name" value="Peptidase_M14"/>
</dbReference>
<comment type="similarity">
    <text evidence="1">Belongs to the peptidase M14 family.</text>
</comment>
<dbReference type="STRING" id="1605367.AFM12_16360"/>
<comment type="caution">
    <text evidence="4">The sequence shown here is derived from an EMBL/GenBank/DDBJ whole genome shotgun (WGS) entry which is preliminary data.</text>
</comment>
<dbReference type="CDD" id="cd06238">
    <property type="entry name" value="M14-like"/>
    <property type="match status" value="1"/>
</dbReference>
<feature type="domain" description="Peptidase M14" evidence="3">
    <location>
        <begin position="34"/>
        <end position="343"/>
    </location>
</feature>
<evidence type="ECO:0000313" key="4">
    <source>
        <dbReference type="EMBL" id="KPM47352.1"/>
    </source>
</evidence>
<dbReference type="Pfam" id="PF00246">
    <property type="entry name" value="Peptidase_M14"/>
    <property type="match status" value="1"/>
</dbReference>
<name>A0A0P7C5E5_9BACT</name>
<feature type="signal peptide" evidence="2">
    <location>
        <begin position="1"/>
        <end position="18"/>
    </location>
</feature>
<dbReference type="Proteomes" id="UP000050454">
    <property type="component" value="Unassembled WGS sequence"/>
</dbReference>
<dbReference type="OrthoDB" id="9758209at2"/>
<dbReference type="PROSITE" id="PS52035">
    <property type="entry name" value="PEPTIDASE_M14"/>
    <property type="match status" value="1"/>
</dbReference>
<sequence>MKVLKTLVLLFISLVSFAQKVLSPEDYLGFSLKERFAYQQDIEKYCEYIANVDPNRFRRINYGKTPEGRSLFIVAAAQKNDLQNLEAIQKAHLTSVGLSQPTTGFENKLILWLSFNIHGDEASGSEAALRVLHYLTEKGIPDDFIILIDPNQNPDGRERYVQWFQQVHKHGKKYDPTDVEYNQQWPHGRFNHFLNDLNRDWLWQVQPESKQRMSLYHQWMPHVHIDFHEMEPEKTYFFPPSADPVHELVTREQENTTYYINSFLQKLFTSQNWDSFSKEEFDLLYPSYADSYSMFNGGIGLTMEQGGSNEAGMFYITGTKDTITLESRVEKHLAVAKTLIEKLPELKDQIIENFRRYYQPELAQTRFEQFVIKNTNGSKIAGLVRLLDQLNIKYHRTSTITGSFSGVSSVTNTTETFQIDKGDLVISLNQPKKRLIQILFESETKMGDHKTYDISSWSLPFLHHLESYALTEEIQIESSAVVEPTFSTESDLIRINYNSAYAVELLAHALKAQTEVYLKGTLGETQTFLKKGTCTDEDWAILLADINRLKLEASNLSERNWKKEQIEDAHRLSIPRIGIAFGEATNEASVGDLITLLEAKWQIPYTRVLTEHFEFLKIEDYDVLIFADGNYRNIRLDNDKVKRWLANGGKMILMEGGLDINHVLDIGKPKQKNLDEILYSKEKNEPKNLVQGAFFKVDMHPESILSSGFDSSSYLLIEELPRFEVKNPDRNLAGIINSENHLGGYVGSNTRRYLNESYILGTYHFGNGGIHQFTVNPLFRGILMDGQQLFANALFLPIK</sequence>
<dbReference type="Gene3D" id="3.40.630.10">
    <property type="entry name" value="Zn peptidases"/>
    <property type="match status" value="1"/>
</dbReference>
<organism evidence="4 5">
    <name type="scientific">Jiulongibacter sediminis</name>
    <dbReference type="NCBI Taxonomy" id="1605367"/>
    <lineage>
        <taxon>Bacteria</taxon>
        <taxon>Pseudomonadati</taxon>
        <taxon>Bacteroidota</taxon>
        <taxon>Cytophagia</taxon>
        <taxon>Cytophagales</taxon>
        <taxon>Leadbetterellaceae</taxon>
        <taxon>Jiulongibacter</taxon>
    </lineage>
</organism>
<comment type="caution">
    <text evidence="1">Lacks conserved residue(s) required for the propagation of feature annotation.</text>
</comment>
<dbReference type="AlphaFoldDB" id="A0A0P7C5E5"/>
<reference evidence="4 5" key="1">
    <citation type="submission" date="2015-07" db="EMBL/GenBank/DDBJ databases">
        <title>The draft genome sequence of Leadbetterella sp. JN14-9.</title>
        <authorList>
            <person name="Liu Y."/>
            <person name="Du J."/>
            <person name="Shao Z."/>
        </authorList>
    </citation>
    <scope>NUCLEOTIDE SEQUENCE [LARGE SCALE GENOMIC DNA]</scope>
    <source>
        <strain evidence="4 5">JN14-9</strain>
    </source>
</reference>
<keyword evidence="5" id="KW-1185">Reference proteome</keyword>
<evidence type="ECO:0000313" key="5">
    <source>
        <dbReference type="Proteomes" id="UP000050454"/>
    </source>
</evidence>
<dbReference type="InterPro" id="IPR029062">
    <property type="entry name" value="Class_I_gatase-like"/>
</dbReference>
<evidence type="ECO:0000256" key="2">
    <source>
        <dbReference type="SAM" id="SignalP"/>
    </source>
</evidence>
<protein>
    <recommendedName>
        <fullName evidence="3">Peptidase M14 domain-containing protein</fullName>
    </recommendedName>
</protein>
<dbReference type="GO" id="GO:0006508">
    <property type="term" value="P:proteolysis"/>
    <property type="evidence" value="ECO:0007669"/>
    <property type="project" value="InterPro"/>
</dbReference>
<gene>
    <name evidence="4" type="ORF">AFM12_16360</name>
</gene>
<dbReference type="EMBL" id="LGTQ01000012">
    <property type="protein sequence ID" value="KPM47352.1"/>
    <property type="molecule type" value="Genomic_DNA"/>
</dbReference>
<dbReference type="RefSeq" id="WP_055150320.1">
    <property type="nucleotide sequence ID" value="NZ_JXSZ01000012.1"/>
</dbReference>
<evidence type="ECO:0000259" key="3">
    <source>
        <dbReference type="PROSITE" id="PS52035"/>
    </source>
</evidence>
<keyword evidence="2" id="KW-0732">Signal</keyword>
<proteinExistence type="inferred from homology"/>
<dbReference type="GO" id="GO:0008270">
    <property type="term" value="F:zinc ion binding"/>
    <property type="evidence" value="ECO:0007669"/>
    <property type="project" value="InterPro"/>
</dbReference>
<dbReference type="GO" id="GO:0004181">
    <property type="term" value="F:metallocarboxypeptidase activity"/>
    <property type="evidence" value="ECO:0007669"/>
    <property type="project" value="InterPro"/>
</dbReference>
<dbReference type="SUPFAM" id="SSF53187">
    <property type="entry name" value="Zn-dependent exopeptidases"/>
    <property type="match status" value="1"/>
</dbReference>
<feature type="chain" id="PRO_5006136589" description="Peptidase M14 domain-containing protein" evidence="2">
    <location>
        <begin position="19"/>
        <end position="799"/>
    </location>
</feature>
<accession>A0A0P7C5E5</accession>
<dbReference type="SUPFAM" id="SSF52317">
    <property type="entry name" value="Class I glutamine amidotransferase-like"/>
    <property type="match status" value="1"/>
</dbReference>
<evidence type="ECO:0000256" key="1">
    <source>
        <dbReference type="PROSITE-ProRule" id="PRU01379"/>
    </source>
</evidence>